<name>A0ABP7FKK8_9FLAO</name>
<sequence length="390" mass="46605">MIIFSTLIILFGITLIAFYAIKNNENPNKNHTVLRSYNFLEDKNESNFPSNLVDLEYLFNDFRDYTDLIVTIYFDKNNRKIYQLVSLDYSYHLLIYDEQFNLLKDINLKLLHSPEVTRSAIIETFLEHDQNFIILCLIDSDNIYYYHFNSEGVNIYKKHFARAKNQIFLIYHKENEFVTILDEYYTHNPIKVYWIKEDTSFEFLLSDDELYPEKEWSGYEYIESVTKTNIANQFAFITHHANYGVQGVKIFKFNESNNIDLLYDMDDLEFNGAFHNLCFNSKGDRFVVLLYTNDKFYTDSFSILEYSILDNEKPSRIIKTKFAYLGFGTLYTHYITDRLICVIRNFDIIIYDLEFEQLKQTLKRDLDSAFYAGCNILIYQYKNELKLLSY</sequence>
<dbReference type="RefSeq" id="WP_278021646.1">
    <property type="nucleotide sequence ID" value="NZ_BAABDT010000005.1"/>
</dbReference>
<proteinExistence type="predicted"/>
<reference evidence="2" key="1">
    <citation type="journal article" date="2019" name="Int. J. Syst. Evol. Microbiol.">
        <title>The Global Catalogue of Microorganisms (GCM) 10K type strain sequencing project: providing services to taxonomists for standard genome sequencing and annotation.</title>
        <authorList>
            <consortium name="The Broad Institute Genomics Platform"/>
            <consortium name="The Broad Institute Genome Sequencing Center for Infectious Disease"/>
            <person name="Wu L."/>
            <person name="Ma J."/>
        </authorList>
    </citation>
    <scope>NUCLEOTIDE SEQUENCE [LARGE SCALE GENOMIC DNA]</scope>
    <source>
        <strain evidence="2">JCM 17336</strain>
    </source>
</reference>
<accession>A0ABP7FKK8</accession>
<protein>
    <submittedName>
        <fullName evidence="1">Uncharacterized protein</fullName>
    </submittedName>
</protein>
<evidence type="ECO:0000313" key="2">
    <source>
        <dbReference type="Proteomes" id="UP001501367"/>
    </source>
</evidence>
<keyword evidence="2" id="KW-1185">Reference proteome</keyword>
<dbReference type="Proteomes" id="UP001501367">
    <property type="component" value="Unassembled WGS sequence"/>
</dbReference>
<organism evidence="1 2">
    <name type="scientific">Flavobacterium ginsengisoli</name>
    <dbReference type="NCBI Taxonomy" id="871694"/>
    <lineage>
        <taxon>Bacteria</taxon>
        <taxon>Pseudomonadati</taxon>
        <taxon>Bacteroidota</taxon>
        <taxon>Flavobacteriia</taxon>
        <taxon>Flavobacteriales</taxon>
        <taxon>Flavobacteriaceae</taxon>
        <taxon>Flavobacterium</taxon>
    </lineage>
</organism>
<gene>
    <name evidence="1" type="ORF">GCM10022422_24690</name>
</gene>
<dbReference type="EMBL" id="BAABDT010000005">
    <property type="protein sequence ID" value="GAA3740198.1"/>
    <property type="molecule type" value="Genomic_DNA"/>
</dbReference>
<evidence type="ECO:0000313" key="1">
    <source>
        <dbReference type="EMBL" id="GAA3740198.1"/>
    </source>
</evidence>
<comment type="caution">
    <text evidence="1">The sequence shown here is derived from an EMBL/GenBank/DDBJ whole genome shotgun (WGS) entry which is preliminary data.</text>
</comment>